<dbReference type="PhylomeDB" id="A7T068"/>
<feature type="non-terminal residue" evidence="1">
    <location>
        <position position="77"/>
    </location>
</feature>
<protein>
    <recommendedName>
        <fullName evidence="3">Reverse transcriptase</fullName>
    </recommendedName>
</protein>
<dbReference type="PANTHER" id="PTHR47510:SF3">
    <property type="entry name" value="ENDO_EXONUCLEASE_PHOSPHATASE DOMAIN-CONTAINING PROTEIN"/>
    <property type="match status" value="1"/>
</dbReference>
<evidence type="ECO:0000313" key="1">
    <source>
        <dbReference type="EMBL" id="EDO30652.1"/>
    </source>
</evidence>
<dbReference type="STRING" id="45351.A7T068"/>
<dbReference type="Proteomes" id="UP000001593">
    <property type="component" value="Unassembled WGS sequence"/>
</dbReference>
<dbReference type="HOGENOM" id="CLU_118269_4_0_1"/>
<gene>
    <name evidence="1" type="ORF">NEMVEDRAFT_v1g139954</name>
</gene>
<feature type="non-terminal residue" evidence="1">
    <location>
        <position position="1"/>
    </location>
</feature>
<accession>A7T068</accession>
<dbReference type="OMA" id="TTCENTA"/>
<dbReference type="PANTHER" id="PTHR47510">
    <property type="entry name" value="REVERSE TRANSCRIPTASE DOMAIN-CONTAINING PROTEIN"/>
    <property type="match status" value="1"/>
</dbReference>
<proteinExistence type="predicted"/>
<dbReference type="AlphaFoldDB" id="A7T068"/>
<dbReference type="EMBL" id="DS470004">
    <property type="protein sequence ID" value="EDO30652.1"/>
    <property type="molecule type" value="Genomic_DNA"/>
</dbReference>
<organism evidence="1 2">
    <name type="scientific">Nematostella vectensis</name>
    <name type="common">Starlet sea anemone</name>
    <dbReference type="NCBI Taxonomy" id="45351"/>
    <lineage>
        <taxon>Eukaryota</taxon>
        <taxon>Metazoa</taxon>
        <taxon>Cnidaria</taxon>
        <taxon>Anthozoa</taxon>
        <taxon>Hexacorallia</taxon>
        <taxon>Actiniaria</taxon>
        <taxon>Edwardsiidae</taxon>
        <taxon>Nematostella</taxon>
    </lineage>
</organism>
<dbReference type="InParanoid" id="A7T068"/>
<sequence>ASGPDQFPYWLWRDFSHHLAPVVTNIFNCSLQQQTVPMAWKLANISPIPKESPLTECSQLRPISLTNIIMRIFKRLV</sequence>
<evidence type="ECO:0000313" key="2">
    <source>
        <dbReference type="Proteomes" id="UP000001593"/>
    </source>
</evidence>
<evidence type="ECO:0008006" key="3">
    <source>
        <dbReference type="Google" id="ProtNLM"/>
    </source>
</evidence>
<keyword evidence="2" id="KW-1185">Reference proteome</keyword>
<reference evidence="1 2" key="1">
    <citation type="journal article" date="2007" name="Science">
        <title>Sea anemone genome reveals ancestral eumetazoan gene repertoire and genomic organization.</title>
        <authorList>
            <person name="Putnam N.H."/>
            <person name="Srivastava M."/>
            <person name="Hellsten U."/>
            <person name="Dirks B."/>
            <person name="Chapman J."/>
            <person name="Salamov A."/>
            <person name="Terry A."/>
            <person name="Shapiro H."/>
            <person name="Lindquist E."/>
            <person name="Kapitonov V.V."/>
            <person name="Jurka J."/>
            <person name="Genikhovich G."/>
            <person name="Grigoriev I.V."/>
            <person name="Lucas S.M."/>
            <person name="Steele R.E."/>
            <person name="Finnerty J.R."/>
            <person name="Technau U."/>
            <person name="Martindale M.Q."/>
            <person name="Rokhsar D.S."/>
        </authorList>
    </citation>
    <scope>NUCLEOTIDE SEQUENCE [LARGE SCALE GENOMIC DNA]</scope>
    <source>
        <strain evidence="2">CH2 X CH6</strain>
    </source>
</reference>
<name>A7T068_NEMVE</name>